<keyword evidence="1" id="KW-0175">Coiled coil</keyword>
<accession>A0A6J4IIL6</accession>
<evidence type="ECO:0000256" key="1">
    <source>
        <dbReference type="SAM" id="Coils"/>
    </source>
</evidence>
<dbReference type="EMBL" id="CADCTA010000085">
    <property type="protein sequence ID" value="CAA9253832.1"/>
    <property type="molecule type" value="Genomic_DNA"/>
</dbReference>
<reference evidence="2" key="1">
    <citation type="submission" date="2020-02" db="EMBL/GenBank/DDBJ databases">
        <authorList>
            <person name="Meier V. D."/>
        </authorList>
    </citation>
    <scope>NUCLEOTIDE SEQUENCE</scope>
    <source>
        <strain evidence="2">AVDCRST_MAG42</strain>
    </source>
</reference>
<proteinExistence type="predicted"/>
<protein>
    <recommendedName>
        <fullName evidence="3">GYF domain-containing protein</fullName>
    </recommendedName>
</protein>
<sequence>MDSPADHQWFLRKHEDNSVFGPLTFEQLASWASSAQIAPHDSISTDQANWIKAPMLPELGMDWIVEVTSERLYGPTTLGAIRDFIRLGEIGEENFVINACDASRQQVRDLAPLMEALARDVPAETDDASRPTTAGIAVDLNDRIRELEDALREERRAYAELEQHYRDLEQRYNELVTAAAASQP</sequence>
<gene>
    <name evidence="2" type="ORF">AVDCRST_MAG42-2375</name>
</gene>
<evidence type="ECO:0000313" key="2">
    <source>
        <dbReference type="EMBL" id="CAA9253832.1"/>
    </source>
</evidence>
<feature type="coiled-coil region" evidence="1">
    <location>
        <begin position="137"/>
        <end position="178"/>
    </location>
</feature>
<evidence type="ECO:0008006" key="3">
    <source>
        <dbReference type="Google" id="ProtNLM"/>
    </source>
</evidence>
<dbReference type="SUPFAM" id="SSF90257">
    <property type="entry name" value="Myosin rod fragments"/>
    <property type="match status" value="1"/>
</dbReference>
<name>A0A6J4IIL6_9BACT</name>
<organism evidence="2">
    <name type="scientific">uncultured Chthoniobacterales bacterium</name>
    <dbReference type="NCBI Taxonomy" id="1836801"/>
    <lineage>
        <taxon>Bacteria</taxon>
        <taxon>Pseudomonadati</taxon>
        <taxon>Verrucomicrobiota</taxon>
        <taxon>Spartobacteria</taxon>
        <taxon>Chthoniobacterales</taxon>
        <taxon>environmental samples</taxon>
    </lineage>
</organism>
<dbReference type="AlphaFoldDB" id="A0A6J4IIL6"/>